<dbReference type="GO" id="GO:0004523">
    <property type="term" value="F:RNA-DNA hybrid ribonuclease activity"/>
    <property type="evidence" value="ECO:0007669"/>
    <property type="project" value="InterPro"/>
</dbReference>
<dbReference type="InterPro" id="IPR002156">
    <property type="entry name" value="RNaseH_domain"/>
</dbReference>
<feature type="non-terminal residue" evidence="2">
    <location>
        <position position="42"/>
    </location>
</feature>
<organism evidence="3">
    <name type="scientific">Harpegnathos saltator</name>
    <name type="common">Jerdon's jumping ant</name>
    <dbReference type="NCBI Taxonomy" id="610380"/>
    <lineage>
        <taxon>Eukaryota</taxon>
        <taxon>Metazoa</taxon>
        <taxon>Ecdysozoa</taxon>
        <taxon>Arthropoda</taxon>
        <taxon>Hexapoda</taxon>
        <taxon>Insecta</taxon>
        <taxon>Pterygota</taxon>
        <taxon>Neoptera</taxon>
        <taxon>Endopterygota</taxon>
        <taxon>Hymenoptera</taxon>
        <taxon>Apocrita</taxon>
        <taxon>Aculeata</taxon>
        <taxon>Formicoidea</taxon>
        <taxon>Formicidae</taxon>
        <taxon>Ponerinae</taxon>
        <taxon>Ponerini</taxon>
        <taxon>Harpegnathos</taxon>
    </lineage>
</organism>
<feature type="domain" description="RNase H type-1" evidence="1">
    <location>
        <begin position="1"/>
        <end position="19"/>
    </location>
</feature>
<dbReference type="AlphaFoldDB" id="E2BTS2"/>
<protein>
    <recommendedName>
        <fullName evidence="1">RNase H type-1 domain-containing protein</fullName>
    </recommendedName>
</protein>
<proteinExistence type="predicted"/>
<accession>E2BTS2</accession>
<name>E2BTS2_HARSA</name>
<keyword evidence="3" id="KW-1185">Reference proteome</keyword>
<gene>
    <name evidence="2" type="ORF">EAI_05454</name>
</gene>
<evidence type="ECO:0000313" key="3">
    <source>
        <dbReference type="Proteomes" id="UP000008237"/>
    </source>
</evidence>
<dbReference type="EMBL" id="GL450523">
    <property type="protein sequence ID" value="EFN80909.1"/>
    <property type="molecule type" value="Genomic_DNA"/>
</dbReference>
<dbReference type="InParanoid" id="E2BTS2"/>
<dbReference type="GO" id="GO:0003676">
    <property type="term" value="F:nucleic acid binding"/>
    <property type="evidence" value="ECO:0007669"/>
    <property type="project" value="InterPro"/>
</dbReference>
<reference evidence="2 3" key="1">
    <citation type="journal article" date="2010" name="Science">
        <title>Genomic comparison of the ants Camponotus floridanus and Harpegnathos saltator.</title>
        <authorList>
            <person name="Bonasio R."/>
            <person name="Zhang G."/>
            <person name="Ye C."/>
            <person name="Mutti N.S."/>
            <person name="Fang X."/>
            <person name="Qin N."/>
            <person name="Donahue G."/>
            <person name="Yang P."/>
            <person name="Li Q."/>
            <person name="Li C."/>
            <person name="Zhang P."/>
            <person name="Huang Z."/>
            <person name="Berger S.L."/>
            <person name="Reinberg D."/>
            <person name="Wang J."/>
            <person name="Liebig J."/>
        </authorList>
    </citation>
    <scope>NUCLEOTIDE SEQUENCE [LARGE SCALE GENOMIC DNA]</scope>
    <source>
        <strain evidence="2 3">R22 G/1</strain>
    </source>
</reference>
<dbReference type="Proteomes" id="UP000008237">
    <property type="component" value="Unassembled WGS sequence"/>
</dbReference>
<feature type="non-terminal residue" evidence="2">
    <location>
        <position position="1"/>
    </location>
</feature>
<sequence>HNFIAGNEKADQLAKKGAKKPFIGLEPGCGLPKSHVKLCIQK</sequence>
<dbReference type="PROSITE" id="PS50879">
    <property type="entry name" value="RNASE_H_1"/>
    <property type="match status" value="1"/>
</dbReference>
<evidence type="ECO:0000259" key="1">
    <source>
        <dbReference type="PROSITE" id="PS50879"/>
    </source>
</evidence>
<evidence type="ECO:0000313" key="2">
    <source>
        <dbReference type="EMBL" id="EFN80909.1"/>
    </source>
</evidence>